<evidence type="ECO:0000259" key="4">
    <source>
        <dbReference type="Pfam" id="PF07486"/>
    </source>
</evidence>
<feature type="coiled-coil region" evidence="2">
    <location>
        <begin position="5"/>
        <end position="53"/>
    </location>
</feature>
<comment type="caution">
    <text evidence="6">The sequence shown here is derived from an EMBL/GenBank/DDBJ whole genome shotgun (WGS) entry which is preliminary data.</text>
</comment>
<evidence type="ECO:0000313" key="7">
    <source>
        <dbReference type="Proteomes" id="UP000265643"/>
    </source>
</evidence>
<feature type="coiled-coil region" evidence="2">
    <location>
        <begin position="107"/>
        <end position="179"/>
    </location>
</feature>
<dbReference type="GO" id="GO:0016787">
    <property type="term" value="F:hydrolase activity"/>
    <property type="evidence" value="ECO:0007669"/>
    <property type="project" value="InterPro"/>
</dbReference>
<dbReference type="InterPro" id="IPR057309">
    <property type="entry name" value="PcsB_CC"/>
</dbReference>
<feature type="region of interest" description="Disordered" evidence="3">
    <location>
        <begin position="180"/>
        <end position="204"/>
    </location>
</feature>
<dbReference type="InterPro" id="IPR042047">
    <property type="entry name" value="SleB_dom1"/>
</dbReference>
<keyword evidence="7" id="KW-1185">Reference proteome</keyword>
<reference evidence="7" key="1">
    <citation type="submission" date="2018-09" db="EMBL/GenBank/DDBJ databases">
        <title>Draft Genome Sequence of Mediterraneibacter sp. KCTC 15684.</title>
        <authorList>
            <person name="Kim J.S."/>
            <person name="Han K.I."/>
            <person name="Suh M.K."/>
            <person name="Lee K.C."/>
            <person name="Eom M.K."/>
            <person name="Lee J.H."/>
            <person name="Park S.H."/>
            <person name="Kang S.W."/>
            <person name="Park J.E."/>
            <person name="Oh B.S."/>
            <person name="Yu S.Y."/>
            <person name="Choi S.H."/>
            <person name="Lee D.H."/>
            <person name="Yoon H."/>
            <person name="Kim B."/>
            <person name="Yang S.J."/>
            <person name="Lee J.S."/>
        </authorList>
    </citation>
    <scope>NUCLEOTIDE SEQUENCE [LARGE SCALE GENOMIC DNA]</scope>
    <source>
        <strain evidence="7">KCTC 15684</strain>
    </source>
</reference>
<dbReference type="Proteomes" id="UP000265643">
    <property type="component" value="Unassembled WGS sequence"/>
</dbReference>
<proteinExistence type="predicted"/>
<name>A0A391PAJ4_9FIRM</name>
<evidence type="ECO:0000256" key="2">
    <source>
        <dbReference type="SAM" id="Coils"/>
    </source>
</evidence>
<dbReference type="Pfam" id="PF24568">
    <property type="entry name" value="CC_PcsB"/>
    <property type="match status" value="1"/>
</dbReference>
<evidence type="ECO:0000256" key="3">
    <source>
        <dbReference type="SAM" id="MobiDB-lite"/>
    </source>
</evidence>
<keyword evidence="1" id="KW-0732">Signal</keyword>
<dbReference type="EMBL" id="BHGK01000001">
    <property type="protein sequence ID" value="GCA66673.1"/>
    <property type="molecule type" value="Genomic_DNA"/>
</dbReference>
<keyword evidence="2" id="KW-0175">Coiled coil</keyword>
<evidence type="ECO:0000313" key="6">
    <source>
        <dbReference type="EMBL" id="GCA66673.1"/>
    </source>
</evidence>
<feature type="compositionally biased region" description="Low complexity" evidence="3">
    <location>
        <begin position="193"/>
        <end position="204"/>
    </location>
</feature>
<evidence type="ECO:0000259" key="5">
    <source>
        <dbReference type="Pfam" id="PF24568"/>
    </source>
</evidence>
<evidence type="ECO:0000256" key="1">
    <source>
        <dbReference type="ARBA" id="ARBA00022729"/>
    </source>
</evidence>
<protein>
    <submittedName>
        <fullName evidence="6">Uncharacterized protein</fullName>
    </submittedName>
</protein>
<feature type="domain" description="Cell wall hydrolase SleB" evidence="4">
    <location>
        <begin position="226"/>
        <end position="303"/>
    </location>
</feature>
<gene>
    <name evidence="6" type="ORF">KGMB01110_11090</name>
</gene>
<dbReference type="InterPro" id="IPR011105">
    <property type="entry name" value="Cell_wall_hydrolase_SleB"/>
</dbReference>
<dbReference type="Pfam" id="PF07486">
    <property type="entry name" value="Hydrolase_2"/>
    <property type="match status" value="1"/>
</dbReference>
<dbReference type="Gene3D" id="1.10.10.2520">
    <property type="entry name" value="Cell wall hydrolase SleB, domain 1"/>
    <property type="match status" value="1"/>
</dbReference>
<feature type="domain" description="Peptidoglycan hydrolase PcsB coiled-coil" evidence="5">
    <location>
        <begin position="49"/>
        <end position="118"/>
    </location>
</feature>
<organism evidence="6 7">
    <name type="scientific">Mediterraneibacter butyricigenes</name>
    <dbReference type="NCBI Taxonomy" id="2316025"/>
    <lineage>
        <taxon>Bacteria</taxon>
        <taxon>Bacillati</taxon>
        <taxon>Bacillota</taxon>
        <taxon>Clostridia</taxon>
        <taxon>Lachnospirales</taxon>
        <taxon>Lachnospiraceae</taxon>
        <taxon>Mediterraneibacter</taxon>
    </lineage>
</organism>
<dbReference type="Gene3D" id="6.10.250.3150">
    <property type="match status" value="1"/>
</dbReference>
<dbReference type="AlphaFoldDB" id="A0A391PAJ4"/>
<sequence length="324" mass="35524">MQNKKSELQNQLNSINSELDKISGEITDLQMQMEVTEAEIQRTKDALADAKEKEDAQYEDMKVRIQYMYESGNTTLLQLLFSAKNMSDFLNKADFIQNISSYDRDMLKELKDIRQDIADQKETLDEQKASFSDLKDELNTKQTELQAKAKETSTNLAEYEKKIAEAQAAEEARKQAEAAAAAAAAGSSGNRANTSGTPTNNGSNMNVSASELDVFAAILDCEAIQDYNSMLAVATVIMNRVNSSSFPNSISGVVYAPGQFQPVWTGKLERKIASGPSSLAYQVAKAALGGARLSEVSNCYYFLYAPSTGRAGVVIGDNLFFPSW</sequence>
<accession>A0A391PAJ4</accession>